<feature type="transmembrane region" description="Helical" evidence="8">
    <location>
        <begin position="345"/>
        <end position="374"/>
    </location>
</feature>
<feature type="transmembrane region" description="Helical" evidence="8">
    <location>
        <begin position="122"/>
        <end position="146"/>
    </location>
</feature>
<feature type="transmembrane region" description="Helical" evidence="8">
    <location>
        <begin position="206"/>
        <end position="226"/>
    </location>
</feature>
<dbReference type="GO" id="GO:0030001">
    <property type="term" value="P:metal ion transport"/>
    <property type="evidence" value="ECO:0007669"/>
    <property type="project" value="UniProtKB-ARBA"/>
</dbReference>
<keyword evidence="3" id="KW-1003">Cell membrane</keyword>
<sequence length="492" mass="53036">MKLNLPFQRSQTAVFRPDTLPPLRSTDPTVSATHRPRTDNSLIAKIRQRADYFARTYPARVAVVIFAMIIAIISALLSLPIATQSGQRAPFVDVLFTATSAVCVTGLVTVDTASYWSVFGQVVIAIGISIGGLGVMTLASALGLAVSHHLGLTQRLLAASETKTSSLGQIGSLLKAVVVTALTADFILFLVLLPRFLTLENDFSHSVWYALFMAIAIFNNAGFIVMPEGLTPFVSDPWMITPIILGTFMGAIGFPVMQDLSKNWRTPTRLTLHTKLTVVTYFALYVINVILVAASEWQNKRTYGQLSVFDRVMHSLLAGANSRTSGISIIDMGEMTRGTWFIQDIFMFIGGGSASTAGGMKVTTFAILALAVLAEARGDRDIEVFGRRIPPSTVRVAVAVTLIGAFIVSTATFILLLITPFSLDQVLVETISAFGTVGLSTGITPLLPDGGKYLLTLLMFLGRVGTMTFAAALALRSRRRVIRLPKESPIVG</sequence>
<dbReference type="PANTHER" id="PTHR32024:SF1">
    <property type="entry name" value="KTR SYSTEM POTASSIUM UPTAKE PROTEIN B"/>
    <property type="match status" value="1"/>
</dbReference>
<evidence type="ECO:0000256" key="6">
    <source>
        <dbReference type="ARBA" id="ARBA00023065"/>
    </source>
</evidence>
<gene>
    <name evidence="9" type="ORF">HMPREF0044_0654</name>
</gene>
<keyword evidence="7 8" id="KW-0472">Membrane</keyword>
<feature type="transmembrane region" description="Helical" evidence="8">
    <location>
        <begin position="276"/>
        <end position="294"/>
    </location>
</feature>
<dbReference type="Pfam" id="PF02386">
    <property type="entry name" value="TrkH"/>
    <property type="match status" value="1"/>
</dbReference>
<dbReference type="HOGENOM" id="CLU_026429_0_0_11"/>
<accession>C0W0R1</accession>
<evidence type="ECO:0000256" key="3">
    <source>
        <dbReference type="ARBA" id="ARBA00022475"/>
    </source>
</evidence>
<keyword evidence="4 8" id="KW-0812">Transmembrane</keyword>
<evidence type="ECO:0000256" key="1">
    <source>
        <dbReference type="ARBA" id="ARBA00004651"/>
    </source>
</evidence>
<reference evidence="9 10" key="1">
    <citation type="submission" date="2009-01" db="EMBL/GenBank/DDBJ databases">
        <authorList>
            <person name="Qin X."/>
            <person name="Bachman B."/>
            <person name="Battles P."/>
            <person name="Bell A."/>
            <person name="Bess C."/>
            <person name="Bickham C."/>
            <person name="Chaboub L."/>
            <person name="Chen D."/>
            <person name="Coyle M."/>
            <person name="Deiros D.R."/>
            <person name="Dinh H."/>
            <person name="Forbes L."/>
            <person name="Fowler G."/>
            <person name="Francisco L."/>
            <person name="Fu Q."/>
            <person name="Gubbala S."/>
            <person name="Hale W."/>
            <person name="Han Y."/>
            <person name="Hemphill L."/>
            <person name="Highlander S.K."/>
            <person name="Hirani K."/>
            <person name="Hogues M."/>
            <person name="Jackson L."/>
            <person name="Jakkamsetti A."/>
            <person name="Javaid M."/>
            <person name="Jiang H."/>
            <person name="Korchina V."/>
            <person name="Kovar C."/>
            <person name="Lara F."/>
            <person name="Lee S."/>
            <person name="Mata R."/>
            <person name="Mathew T."/>
            <person name="Moen C."/>
            <person name="Morales K."/>
            <person name="Munidasa M."/>
            <person name="Nazareth L."/>
            <person name="Ngo R."/>
            <person name="Nguyen L."/>
            <person name="Okwuonu G."/>
            <person name="Ongeri F."/>
            <person name="Patil S."/>
            <person name="Petrosino J."/>
            <person name="Pham C."/>
            <person name="Pham P."/>
            <person name="Pu L.-L."/>
            <person name="Puazo M."/>
            <person name="Raj R."/>
            <person name="Reid J."/>
            <person name="Rouhana J."/>
            <person name="Saada N."/>
            <person name="Shang Y."/>
            <person name="Simmons D."/>
            <person name="Thornton R."/>
            <person name="Warren J."/>
            <person name="Weissenberger G."/>
            <person name="Zhang J."/>
            <person name="Zhang L."/>
            <person name="Zhou C."/>
            <person name="Zhu D."/>
            <person name="Muzny D."/>
            <person name="Worley K."/>
            <person name="Gibbs R."/>
        </authorList>
    </citation>
    <scope>NUCLEOTIDE SEQUENCE [LARGE SCALE GENOMIC DNA]</scope>
    <source>
        <strain evidence="9 10">DSM 15436</strain>
    </source>
</reference>
<evidence type="ECO:0000313" key="10">
    <source>
        <dbReference type="Proteomes" id="UP000010301"/>
    </source>
</evidence>
<dbReference type="RefSeq" id="WP_006546427.1">
    <property type="nucleotide sequence ID" value="NZ_DS999543.1"/>
</dbReference>
<evidence type="ECO:0000256" key="2">
    <source>
        <dbReference type="ARBA" id="ARBA00022448"/>
    </source>
</evidence>
<keyword evidence="6" id="KW-0406">Ion transport</keyword>
<dbReference type="Proteomes" id="UP000010301">
    <property type="component" value="Unassembled WGS sequence"/>
</dbReference>
<dbReference type="eggNOG" id="COG0168">
    <property type="taxonomic scope" value="Bacteria"/>
</dbReference>
<dbReference type="GO" id="GO:0008324">
    <property type="term" value="F:monoatomic cation transmembrane transporter activity"/>
    <property type="evidence" value="ECO:0007669"/>
    <property type="project" value="InterPro"/>
</dbReference>
<feature type="transmembrane region" description="Helical" evidence="8">
    <location>
        <begin position="91"/>
        <end position="110"/>
    </location>
</feature>
<dbReference type="InterPro" id="IPR003445">
    <property type="entry name" value="Cat_transpt"/>
</dbReference>
<feature type="transmembrane region" description="Helical" evidence="8">
    <location>
        <begin position="453"/>
        <end position="475"/>
    </location>
</feature>
<feature type="transmembrane region" description="Helical" evidence="8">
    <location>
        <begin position="57"/>
        <end position="79"/>
    </location>
</feature>
<feature type="transmembrane region" description="Helical" evidence="8">
    <location>
        <begin position="238"/>
        <end position="256"/>
    </location>
</feature>
<name>C0W0R1_9ACTO</name>
<dbReference type="EMBL" id="ACFG01000030">
    <property type="protein sequence ID" value="EEH63635.1"/>
    <property type="molecule type" value="Genomic_DNA"/>
</dbReference>
<evidence type="ECO:0000256" key="4">
    <source>
        <dbReference type="ARBA" id="ARBA00022692"/>
    </source>
</evidence>
<evidence type="ECO:0000256" key="5">
    <source>
        <dbReference type="ARBA" id="ARBA00022989"/>
    </source>
</evidence>
<dbReference type="PANTHER" id="PTHR32024">
    <property type="entry name" value="TRK SYSTEM POTASSIUM UPTAKE PROTEIN TRKG-RELATED"/>
    <property type="match status" value="1"/>
</dbReference>
<dbReference type="AlphaFoldDB" id="C0W0R1"/>
<evidence type="ECO:0000313" key="9">
    <source>
        <dbReference type="EMBL" id="EEH63635.1"/>
    </source>
</evidence>
<evidence type="ECO:0000256" key="8">
    <source>
        <dbReference type="SAM" id="Phobius"/>
    </source>
</evidence>
<dbReference type="GO" id="GO:0005886">
    <property type="term" value="C:plasma membrane"/>
    <property type="evidence" value="ECO:0007669"/>
    <property type="project" value="UniProtKB-SubCell"/>
</dbReference>
<keyword evidence="5 8" id="KW-1133">Transmembrane helix</keyword>
<feature type="transmembrane region" description="Helical" evidence="8">
    <location>
        <begin position="394"/>
        <end position="419"/>
    </location>
</feature>
<organism evidence="9 10">
    <name type="scientific">Gleimia coleocanis DSM 15436</name>
    <dbReference type="NCBI Taxonomy" id="525245"/>
    <lineage>
        <taxon>Bacteria</taxon>
        <taxon>Bacillati</taxon>
        <taxon>Actinomycetota</taxon>
        <taxon>Actinomycetes</taxon>
        <taxon>Actinomycetales</taxon>
        <taxon>Actinomycetaceae</taxon>
        <taxon>Gleimia</taxon>
    </lineage>
</organism>
<comment type="subcellular location">
    <subcellularLocation>
        <location evidence="1">Cell membrane</location>
        <topology evidence="1">Multi-pass membrane protein</topology>
    </subcellularLocation>
</comment>
<feature type="transmembrane region" description="Helical" evidence="8">
    <location>
        <begin position="173"/>
        <end position="194"/>
    </location>
</feature>
<comment type="caution">
    <text evidence="9">The sequence shown here is derived from an EMBL/GenBank/DDBJ whole genome shotgun (WGS) entry which is preliminary data.</text>
</comment>
<protein>
    <submittedName>
        <fullName evidence="9">Cation transport protein</fullName>
    </submittedName>
</protein>
<dbReference type="STRING" id="525245.HMPREF0044_0654"/>
<evidence type="ECO:0000256" key="7">
    <source>
        <dbReference type="ARBA" id="ARBA00023136"/>
    </source>
</evidence>
<keyword evidence="2" id="KW-0813">Transport</keyword>
<keyword evidence="10" id="KW-1185">Reference proteome</keyword>
<proteinExistence type="predicted"/>